<dbReference type="Proteomes" id="UP000216991">
    <property type="component" value="Unassembled WGS sequence"/>
</dbReference>
<dbReference type="OrthoDB" id="9810154at2"/>
<evidence type="ECO:0000313" key="1">
    <source>
        <dbReference type="EMBL" id="OYQ26084.1"/>
    </source>
</evidence>
<dbReference type="SMART" id="SM00855">
    <property type="entry name" value="PGAM"/>
    <property type="match status" value="1"/>
</dbReference>
<reference evidence="1 2" key="1">
    <citation type="submission" date="2017-07" db="EMBL/GenBank/DDBJ databases">
        <title>Sandarakinorhabdus cyanobacteriorum sp. nov., a novel bacterium isolated from cyanobacterial aggregates in a eutrophic lake.</title>
        <authorList>
            <person name="Cai H."/>
        </authorList>
    </citation>
    <scope>NUCLEOTIDE SEQUENCE [LARGE SCALE GENOMIC DNA]</scope>
    <source>
        <strain evidence="1 2">TH057</strain>
    </source>
</reference>
<keyword evidence="2" id="KW-1185">Reference proteome</keyword>
<dbReference type="RefSeq" id="WP_094474587.1">
    <property type="nucleotide sequence ID" value="NZ_NOXT01000120.1"/>
</dbReference>
<dbReference type="AlphaFoldDB" id="A0A255YBM5"/>
<proteinExistence type="predicted"/>
<comment type="caution">
    <text evidence="1">The sequence shown here is derived from an EMBL/GenBank/DDBJ whole genome shotgun (WGS) entry which is preliminary data.</text>
</comment>
<name>A0A255YBM5_9SPHN</name>
<dbReference type="Pfam" id="PF00300">
    <property type="entry name" value="His_Phos_1"/>
    <property type="match status" value="1"/>
</dbReference>
<gene>
    <name evidence="1" type="ORF">CHU93_12930</name>
</gene>
<organism evidence="1 2">
    <name type="scientific">Sandarakinorhabdus cyanobacteriorum</name>
    <dbReference type="NCBI Taxonomy" id="1981098"/>
    <lineage>
        <taxon>Bacteria</taxon>
        <taxon>Pseudomonadati</taxon>
        <taxon>Pseudomonadota</taxon>
        <taxon>Alphaproteobacteria</taxon>
        <taxon>Sphingomonadales</taxon>
        <taxon>Sphingosinicellaceae</taxon>
        <taxon>Sandarakinorhabdus</taxon>
    </lineage>
</organism>
<evidence type="ECO:0000313" key="2">
    <source>
        <dbReference type="Proteomes" id="UP000216991"/>
    </source>
</evidence>
<dbReference type="InterPro" id="IPR029033">
    <property type="entry name" value="His_PPase_superfam"/>
</dbReference>
<dbReference type="PANTHER" id="PTHR47623">
    <property type="entry name" value="OS09G0287300 PROTEIN"/>
    <property type="match status" value="1"/>
</dbReference>
<sequence>MKTLILLRHAKSGYDDPLLRDFDRPLNDRGRRAAMKVGQWLGAAIRKGEMPDPKLVFASPAVRVRQTIEGLEAGVNHPLAPVYEQRIYLSSSATLIELCAGFSDDHQNAMLVGHNPGLEDLLLELVPPGGALRAEAELKYPTATLARLDIAIDRWAQIDGGRAELTRFIRPRDLDPSLGPDD</sequence>
<accession>A0A255YBM5</accession>
<dbReference type="Gene3D" id="3.40.50.1240">
    <property type="entry name" value="Phosphoglycerate mutase-like"/>
    <property type="match status" value="1"/>
</dbReference>
<dbReference type="InterPro" id="IPR013078">
    <property type="entry name" value="His_Pase_superF_clade-1"/>
</dbReference>
<protein>
    <submittedName>
        <fullName evidence="1">Histidine phosphatase family protein</fullName>
    </submittedName>
</protein>
<dbReference type="PANTHER" id="PTHR47623:SF1">
    <property type="entry name" value="OS09G0287300 PROTEIN"/>
    <property type="match status" value="1"/>
</dbReference>
<dbReference type="CDD" id="cd07067">
    <property type="entry name" value="HP_PGM_like"/>
    <property type="match status" value="1"/>
</dbReference>
<dbReference type="EMBL" id="NOXT01000120">
    <property type="protein sequence ID" value="OYQ26084.1"/>
    <property type="molecule type" value="Genomic_DNA"/>
</dbReference>
<dbReference type="SUPFAM" id="SSF53254">
    <property type="entry name" value="Phosphoglycerate mutase-like"/>
    <property type="match status" value="1"/>
</dbReference>